<accession>A0AAE7ML84</accession>
<protein>
    <submittedName>
        <fullName evidence="2">ABC amino acid transporter substrate-binding protein</fullName>
    </submittedName>
</protein>
<dbReference type="Proteomes" id="UP000827856">
    <property type="component" value="Segment"/>
</dbReference>
<keyword evidence="1" id="KW-0472">Membrane</keyword>
<reference evidence="2" key="1">
    <citation type="submission" date="2019-12" db="EMBL/GenBank/DDBJ databases">
        <title>S2B, a lysogenic bacteriophage that infects Caulobacter crescentus.</title>
        <authorList>
            <person name="Ely B."/>
            <person name="Berrios L."/>
            <person name="Thomas Q."/>
        </authorList>
    </citation>
    <scope>NUCLEOTIDE SEQUENCE</scope>
</reference>
<evidence type="ECO:0000256" key="1">
    <source>
        <dbReference type="SAM" id="Phobius"/>
    </source>
</evidence>
<evidence type="ECO:0000313" key="2">
    <source>
        <dbReference type="EMBL" id="QOC54152.1"/>
    </source>
</evidence>
<gene>
    <name evidence="2" type="primary">S2B_gp038c</name>
</gene>
<dbReference type="EMBL" id="MN857473">
    <property type="protein sequence ID" value="QOC54152.1"/>
    <property type="molecule type" value="Genomic_DNA"/>
</dbReference>
<keyword evidence="1" id="KW-0812">Transmembrane</keyword>
<evidence type="ECO:0000313" key="3">
    <source>
        <dbReference type="Proteomes" id="UP000827856"/>
    </source>
</evidence>
<feature type="transmembrane region" description="Helical" evidence="1">
    <location>
        <begin position="22"/>
        <end position="43"/>
    </location>
</feature>
<sequence>MKLPDFINDLVTTRDGVSFDPIRVGMILGGLGVLAFTGWDVVVNRAHFNAMEFGPGLAAIFAGGGIGIGAKAKDEPDA</sequence>
<organism evidence="2 3">
    <name type="scientific">Caulobacter phage S2B</name>
    <dbReference type="NCBI Taxonomy" id="2759120"/>
    <lineage>
        <taxon>Viruses</taxon>
        <taxon>Duplodnaviria</taxon>
        <taxon>Heunggongvirae</taxon>
        <taxon>Uroviricota</taxon>
        <taxon>Caudoviricetes</taxon>
        <taxon>Autographivirales</taxon>
        <taxon>Autographivirales incertae sedis</taxon>
        <taxon>Sumtervirus</taxon>
        <taxon>Sumtervirus S2B</taxon>
    </lineage>
</organism>
<proteinExistence type="predicted"/>
<keyword evidence="3" id="KW-1185">Reference proteome</keyword>
<name>A0AAE7ML84_9CAUD</name>
<keyword evidence="1" id="KW-1133">Transmembrane helix</keyword>